<dbReference type="RefSeq" id="WP_093533908.1">
    <property type="nucleotide sequence ID" value="NZ_FOXU01000001.1"/>
</dbReference>
<dbReference type="AlphaFoldDB" id="A0A1I5USF1"/>
<accession>A0A1I5USF1</accession>
<dbReference type="OrthoDB" id="2734063at2"/>
<sequence>MKKLLVFFATVFILAGCGDVSHEPTAIESTIGSIIKDEYKVYEDKGIFLVKIYDKDINEGSKNALLKKTKEMLAGLSKLDQVKTVEIKWYSPPFTDQSDKEPFEEILAVRFEADTFAKVNWGNYKKLDLESIANKYKQNDTLKD</sequence>
<protein>
    <recommendedName>
        <fullName evidence="3">Lipoprotein</fullName>
    </recommendedName>
</protein>
<evidence type="ECO:0000313" key="2">
    <source>
        <dbReference type="Proteomes" id="UP000198734"/>
    </source>
</evidence>
<evidence type="ECO:0000313" key="1">
    <source>
        <dbReference type="EMBL" id="SFP98234.1"/>
    </source>
</evidence>
<dbReference type="Proteomes" id="UP000198734">
    <property type="component" value="Unassembled WGS sequence"/>
</dbReference>
<evidence type="ECO:0008006" key="3">
    <source>
        <dbReference type="Google" id="ProtNLM"/>
    </source>
</evidence>
<dbReference type="EMBL" id="FOXU01000001">
    <property type="protein sequence ID" value="SFP98234.1"/>
    <property type="molecule type" value="Genomic_DNA"/>
</dbReference>
<keyword evidence="2" id="KW-1185">Reference proteome</keyword>
<name>A0A1I5USF1_9BACI</name>
<gene>
    <name evidence="1" type="ORF">SAMN05421670_0526</name>
</gene>
<reference evidence="2" key="1">
    <citation type="submission" date="2016-10" db="EMBL/GenBank/DDBJ databases">
        <authorList>
            <person name="Varghese N."/>
            <person name="Submissions S."/>
        </authorList>
    </citation>
    <scope>NUCLEOTIDE SEQUENCE [LARGE SCALE GENOMIC DNA]</scope>
    <source>
        <strain evidence="2">DSM 11706</strain>
    </source>
</reference>
<organism evidence="1 2">
    <name type="scientific">Psychrobacillus psychrotolerans</name>
    <dbReference type="NCBI Taxonomy" id="126156"/>
    <lineage>
        <taxon>Bacteria</taxon>
        <taxon>Bacillati</taxon>
        <taxon>Bacillota</taxon>
        <taxon>Bacilli</taxon>
        <taxon>Bacillales</taxon>
        <taxon>Bacillaceae</taxon>
        <taxon>Psychrobacillus</taxon>
    </lineage>
</organism>
<dbReference type="PROSITE" id="PS51257">
    <property type="entry name" value="PROKAR_LIPOPROTEIN"/>
    <property type="match status" value="1"/>
</dbReference>
<proteinExistence type="predicted"/>